<dbReference type="InterPro" id="IPR008979">
    <property type="entry name" value="Galactose-bd-like_sf"/>
</dbReference>
<organism evidence="5 6">
    <name type="scientific">Coccomyxa subellipsoidea</name>
    <dbReference type="NCBI Taxonomy" id="248742"/>
    <lineage>
        <taxon>Eukaryota</taxon>
        <taxon>Viridiplantae</taxon>
        <taxon>Chlorophyta</taxon>
        <taxon>core chlorophytes</taxon>
        <taxon>Trebouxiophyceae</taxon>
        <taxon>Trebouxiophyceae incertae sedis</taxon>
        <taxon>Coccomyxaceae</taxon>
        <taxon>Coccomyxa</taxon>
    </lineage>
</organism>
<dbReference type="InterPro" id="IPR054593">
    <property type="entry name" value="Beta-mannosidase-like_N2"/>
</dbReference>
<protein>
    <recommendedName>
        <fullName evidence="7">Glycoside hydrolase family 2</fullName>
    </recommendedName>
</protein>
<evidence type="ECO:0000256" key="1">
    <source>
        <dbReference type="ARBA" id="ARBA00022801"/>
    </source>
</evidence>
<keyword evidence="2" id="KW-0326">Glycosidase</keyword>
<name>A0ABR2YU55_9CHLO</name>
<dbReference type="Pfam" id="PF22666">
    <property type="entry name" value="Glyco_hydro_2_N2"/>
    <property type="match status" value="1"/>
</dbReference>
<sequence length="641" mass="71291">MLSCAGLQDCNPTVKATTGQCVPFKLATPWSCHVDPLQPHPEYPRPQLQRDHWQSLNGVWDWERLAGWETGNTPSNGTYSFKIVVPFAAPSDLSGVVAPFNVGLTRMLYHRKFTVPESWKNLTNADVIMLHIDKVDWEAEVWVNGVHVAQHRGGYDRFSMDITDALAKSKEGEHDLLVRVYDPSESAHIVLGKQRMEEPKDKIFYFGVQGIWGDVWMEPVSSMAIKRLDMIPDIAAGVLKVTAVPVGVSSGLPITVTAKDAGKTVATGQGVTGTPFNVTIPNMRLWSPNDPFQYDLEINVTKNGTKEVVDHIGSSRMGMAKISLGRVDPSNPDSPIRIFVNNAPLTLLGFLDQGFHPDGIYTASTDEALLYDIKVAKMMGVNVLRKHIKVEPDRFYYHAAREGILIIQDMPSMYYENDLPGRLHPEVSAGEKKQFEVELTRLVEDHRSFVSIMQYYAFNEGWGQYDTQRIVQMGHDLDPTRLWGAASGWIDPQDPTADQLVKVYQHYTGYVGDVKDDHNYPDPVSTGATATRASVVGEYGGIGMWLDGHNTVSRGDAADRPGNGPYVDNSTMFQEEFLKHLATLKDLIHGSTGVSAAIYTQLTDVETEPNGITSYDRKVIKFADIDAIRKEIEDLLEAPVN</sequence>
<accession>A0ABR2YU55</accession>
<dbReference type="Gene3D" id="2.60.120.260">
    <property type="entry name" value="Galactose-binding domain-like"/>
    <property type="match status" value="1"/>
</dbReference>
<evidence type="ECO:0008006" key="7">
    <source>
        <dbReference type="Google" id="ProtNLM"/>
    </source>
</evidence>
<dbReference type="SUPFAM" id="SSF51445">
    <property type="entry name" value="(Trans)glycosidases"/>
    <property type="match status" value="1"/>
</dbReference>
<dbReference type="SUPFAM" id="SSF49303">
    <property type="entry name" value="beta-Galactosidase/glucuronidase domain"/>
    <property type="match status" value="1"/>
</dbReference>
<dbReference type="Gene3D" id="2.60.40.10">
    <property type="entry name" value="Immunoglobulins"/>
    <property type="match status" value="1"/>
</dbReference>
<dbReference type="InterPro" id="IPR006102">
    <property type="entry name" value="Ig-like_GH2"/>
</dbReference>
<dbReference type="InterPro" id="IPR036156">
    <property type="entry name" value="Beta-gal/glucu_dom_sf"/>
</dbReference>
<evidence type="ECO:0000259" key="3">
    <source>
        <dbReference type="Pfam" id="PF00703"/>
    </source>
</evidence>
<dbReference type="PANTHER" id="PTHR42732:SF2">
    <property type="entry name" value="BETA-MANNOSIDASE"/>
    <property type="match status" value="1"/>
</dbReference>
<dbReference type="Proteomes" id="UP001491310">
    <property type="component" value="Unassembled WGS sequence"/>
</dbReference>
<comment type="caution">
    <text evidence="5">The sequence shown here is derived from an EMBL/GenBank/DDBJ whole genome shotgun (WGS) entry which is preliminary data.</text>
</comment>
<keyword evidence="6" id="KW-1185">Reference proteome</keyword>
<evidence type="ECO:0000313" key="6">
    <source>
        <dbReference type="Proteomes" id="UP001491310"/>
    </source>
</evidence>
<dbReference type="InterPro" id="IPR017853">
    <property type="entry name" value="GH"/>
</dbReference>
<gene>
    <name evidence="5" type="ORF">WJX75_008622</name>
</gene>
<dbReference type="Gene3D" id="3.20.20.80">
    <property type="entry name" value="Glycosidases"/>
    <property type="match status" value="1"/>
</dbReference>
<dbReference type="SUPFAM" id="SSF49785">
    <property type="entry name" value="Galactose-binding domain-like"/>
    <property type="match status" value="1"/>
</dbReference>
<dbReference type="PANTHER" id="PTHR42732">
    <property type="entry name" value="BETA-GALACTOSIDASE"/>
    <property type="match status" value="1"/>
</dbReference>
<feature type="domain" description="Beta-mannosidase-like galactose-binding" evidence="4">
    <location>
        <begin position="105"/>
        <end position="188"/>
    </location>
</feature>
<dbReference type="InterPro" id="IPR051913">
    <property type="entry name" value="GH2_Domain-Containing"/>
</dbReference>
<dbReference type="InterPro" id="IPR013783">
    <property type="entry name" value="Ig-like_fold"/>
</dbReference>
<keyword evidence="1" id="KW-0378">Hydrolase</keyword>
<dbReference type="EMBL" id="JALJOT010000005">
    <property type="protein sequence ID" value="KAK9915397.1"/>
    <property type="molecule type" value="Genomic_DNA"/>
</dbReference>
<evidence type="ECO:0000256" key="2">
    <source>
        <dbReference type="ARBA" id="ARBA00023295"/>
    </source>
</evidence>
<evidence type="ECO:0000313" key="5">
    <source>
        <dbReference type="EMBL" id="KAK9915397.1"/>
    </source>
</evidence>
<evidence type="ECO:0000259" key="4">
    <source>
        <dbReference type="Pfam" id="PF22666"/>
    </source>
</evidence>
<dbReference type="Pfam" id="PF00703">
    <property type="entry name" value="Glyco_hydro_2"/>
    <property type="match status" value="1"/>
</dbReference>
<proteinExistence type="predicted"/>
<feature type="domain" description="Glycoside hydrolase family 2 immunoglobulin-like beta-sandwich" evidence="3">
    <location>
        <begin position="258"/>
        <end position="314"/>
    </location>
</feature>
<reference evidence="5 6" key="1">
    <citation type="journal article" date="2024" name="Nat. Commun.">
        <title>Phylogenomics reveals the evolutionary origins of lichenization in chlorophyte algae.</title>
        <authorList>
            <person name="Puginier C."/>
            <person name="Libourel C."/>
            <person name="Otte J."/>
            <person name="Skaloud P."/>
            <person name="Haon M."/>
            <person name="Grisel S."/>
            <person name="Petersen M."/>
            <person name="Berrin J.G."/>
            <person name="Delaux P.M."/>
            <person name="Dal Grande F."/>
            <person name="Keller J."/>
        </authorList>
    </citation>
    <scope>NUCLEOTIDE SEQUENCE [LARGE SCALE GENOMIC DNA]</scope>
    <source>
        <strain evidence="5 6">SAG 216-7</strain>
    </source>
</reference>